<feature type="signal peptide" evidence="8">
    <location>
        <begin position="1"/>
        <end position="31"/>
    </location>
</feature>
<evidence type="ECO:0000256" key="8">
    <source>
        <dbReference type="SAM" id="SignalP"/>
    </source>
</evidence>
<keyword evidence="5" id="KW-0378">Hydrolase</keyword>
<evidence type="ECO:0008006" key="11">
    <source>
        <dbReference type="Google" id="ProtNLM"/>
    </source>
</evidence>
<keyword evidence="7" id="KW-0443">Lipid metabolism</keyword>
<dbReference type="Proteomes" id="UP000239757">
    <property type="component" value="Unassembled WGS sequence"/>
</dbReference>
<comment type="similarity">
    <text evidence="2">Belongs to the 'GDSL' lipolytic enzyme family.</text>
</comment>
<name>A0A2P5VP34_GOSBA</name>
<dbReference type="AlphaFoldDB" id="A0A2P5VP34"/>
<reference evidence="9 10" key="1">
    <citation type="submission" date="2015-01" db="EMBL/GenBank/DDBJ databases">
        <title>Genome of allotetraploid Gossypium barbadense reveals genomic plasticity and fiber elongation in cotton evolution.</title>
        <authorList>
            <person name="Chen X."/>
            <person name="Liu X."/>
            <person name="Zhao B."/>
            <person name="Zheng H."/>
            <person name="Hu Y."/>
            <person name="Lu G."/>
            <person name="Yang C."/>
            <person name="Chen J."/>
            <person name="Shan C."/>
            <person name="Zhang L."/>
            <person name="Zhou Y."/>
            <person name="Wang L."/>
            <person name="Guo W."/>
            <person name="Bai Y."/>
            <person name="Ruan J."/>
            <person name="Shangguan X."/>
            <person name="Mao Y."/>
            <person name="Jiang J."/>
            <person name="Zhu Y."/>
            <person name="Lei J."/>
            <person name="Kang H."/>
            <person name="Chen S."/>
            <person name="He X."/>
            <person name="Wang R."/>
            <person name="Wang Y."/>
            <person name="Chen J."/>
            <person name="Wang L."/>
            <person name="Yu S."/>
            <person name="Wang B."/>
            <person name="Wei J."/>
            <person name="Song S."/>
            <person name="Lu X."/>
            <person name="Gao Z."/>
            <person name="Gu W."/>
            <person name="Deng X."/>
            <person name="Ma D."/>
            <person name="Wang S."/>
            <person name="Liang W."/>
            <person name="Fang L."/>
            <person name="Cai C."/>
            <person name="Zhu X."/>
            <person name="Zhou B."/>
            <person name="Zhang Y."/>
            <person name="Chen Z."/>
            <person name="Xu S."/>
            <person name="Zhu R."/>
            <person name="Wang S."/>
            <person name="Zhang T."/>
            <person name="Zhao G."/>
        </authorList>
    </citation>
    <scope>NUCLEOTIDE SEQUENCE [LARGE SCALE GENOMIC DNA]</scope>
    <source>
        <strain evidence="10">cv. Xinhai21</strain>
        <tissue evidence="9">Leaf</tissue>
    </source>
</reference>
<sequence length="539" mass="58092">MANLASKLQPWWLLLVIPFLFVSNTYHCVNAEPQVPCYFIFGDSLSDNGNNNNLATEAKVNYWPYGIDFPKGPTGQLLGFQEFIPPFATSRGQEILKGVNYASGSAGILNESGQHLGVRISMDMQLSNHQSVISTIVEMLGKCAASKLLGKCMYAVQIGSNDYINNYFKPEMYNSSHLFTPEQYATYLIEQYSRKIKTLYNNGARMFALFGIGAIGCTPNAMAVHGTSGSACVEKMNTAAQLFNERLVPLVDELNSNFTDAKFTYLNPTGASAANSLGFTVANASCCEIGSGGDLCIPGSEPCGDRSQYVFWDAVHTSDAWNEVIAVEAYDSESKAIAYPFNVQKMAQLPNNNDADGDICEMGENSTLYNNGARMFALFGLGAIGCTPNAIAVHGTNGSACVEKMNTAAQLFNERLVPLVDELNSNFTDAKFTYLNPTGASAANSLGFTVANASCCEIGSGGDLCIPGSEPCGDRSQYVFWDAVHTSDAWNEVIAVEAYDSESKAIAYPFNVQKMAQLPNNNDADGDICEMGENSGVTV</sequence>
<evidence type="ECO:0000256" key="5">
    <source>
        <dbReference type="ARBA" id="ARBA00022801"/>
    </source>
</evidence>
<dbReference type="Pfam" id="PF00657">
    <property type="entry name" value="Lipase_GDSL"/>
    <property type="match status" value="2"/>
</dbReference>
<dbReference type="InterPro" id="IPR051238">
    <property type="entry name" value="GDSL_esterase/lipase"/>
</dbReference>
<gene>
    <name evidence="9" type="ORF">GOBAR_AA40116</name>
</gene>
<keyword evidence="3" id="KW-0964">Secreted</keyword>
<dbReference type="OrthoDB" id="1683520at2759"/>
<evidence type="ECO:0000256" key="7">
    <source>
        <dbReference type="ARBA" id="ARBA00023098"/>
    </source>
</evidence>
<dbReference type="CDD" id="cd01837">
    <property type="entry name" value="SGNH_plant_lipase_like"/>
    <property type="match status" value="1"/>
</dbReference>
<dbReference type="PANTHER" id="PTHR45650:SF85">
    <property type="entry name" value="LIPASE_ACYLHYDROLASE SUPERFAMILY PROTEIN, PUTATIVE-RELATED"/>
    <property type="match status" value="1"/>
</dbReference>
<dbReference type="GO" id="GO:0005576">
    <property type="term" value="C:extracellular region"/>
    <property type="evidence" value="ECO:0007669"/>
    <property type="project" value="UniProtKB-SubCell"/>
</dbReference>
<evidence type="ECO:0000256" key="1">
    <source>
        <dbReference type="ARBA" id="ARBA00004613"/>
    </source>
</evidence>
<keyword evidence="4 8" id="KW-0732">Signal</keyword>
<protein>
    <recommendedName>
        <fullName evidence="11">GDSL esterase/lipase</fullName>
    </recommendedName>
</protein>
<evidence type="ECO:0000256" key="3">
    <source>
        <dbReference type="ARBA" id="ARBA00022525"/>
    </source>
</evidence>
<dbReference type="EMBL" id="KZ671768">
    <property type="protein sequence ID" value="PPR80597.1"/>
    <property type="molecule type" value="Genomic_DNA"/>
</dbReference>
<evidence type="ECO:0000313" key="10">
    <source>
        <dbReference type="Proteomes" id="UP000239757"/>
    </source>
</evidence>
<proteinExistence type="inferred from homology"/>
<dbReference type="InterPro" id="IPR035669">
    <property type="entry name" value="SGNH_plant_lipase-like"/>
</dbReference>
<comment type="subcellular location">
    <subcellularLocation>
        <location evidence="1">Secreted</location>
    </subcellularLocation>
</comment>
<dbReference type="GO" id="GO:0016042">
    <property type="term" value="P:lipid catabolic process"/>
    <property type="evidence" value="ECO:0007669"/>
    <property type="project" value="UniProtKB-KW"/>
</dbReference>
<dbReference type="InterPro" id="IPR036514">
    <property type="entry name" value="SGNH_hydro_sf"/>
</dbReference>
<keyword evidence="6" id="KW-0442">Lipid degradation</keyword>
<dbReference type="PANTHER" id="PTHR45650">
    <property type="entry name" value="GDSL-LIKE LIPASE/ACYLHYDROLASE-RELATED"/>
    <property type="match status" value="1"/>
</dbReference>
<accession>A0A2P5VP34</accession>
<evidence type="ECO:0000256" key="4">
    <source>
        <dbReference type="ARBA" id="ARBA00022729"/>
    </source>
</evidence>
<organism evidence="9 10">
    <name type="scientific">Gossypium barbadense</name>
    <name type="common">Sea Island cotton</name>
    <name type="synonym">Hibiscus barbadensis</name>
    <dbReference type="NCBI Taxonomy" id="3634"/>
    <lineage>
        <taxon>Eukaryota</taxon>
        <taxon>Viridiplantae</taxon>
        <taxon>Streptophyta</taxon>
        <taxon>Embryophyta</taxon>
        <taxon>Tracheophyta</taxon>
        <taxon>Spermatophyta</taxon>
        <taxon>Magnoliopsida</taxon>
        <taxon>eudicotyledons</taxon>
        <taxon>Gunneridae</taxon>
        <taxon>Pentapetalae</taxon>
        <taxon>rosids</taxon>
        <taxon>malvids</taxon>
        <taxon>Malvales</taxon>
        <taxon>Malvaceae</taxon>
        <taxon>Malvoideae</taxon>
        <taxon>Gossypium</taxon>
    </lineage>
</organism>
<dbReference type="Gene3D" id="3.40.50.1110">
    <property type="entry name" value="SGNH hydrolase"/>
    <property type="match status" value="2"/>
</dbReference>
<feature type="chain" id="PRO_5015187512" description="GDSL esterase/lipase" evidence="8">
    <location>
        <begin position="32"/>
        <end position="539"/>
    </location>
</feature>
<evidence type="ECO:0000313" key="9">
    <source>
        <dbReference type="EMBL" id="PPR80597.1"/>
    </source>
</evidence>
<dbReference type="InterPro" id="IPR001087">
    <property type="entry name" value="GDSL"/>
</dbReference>
<evidence type="ECO:0000256" key="2">
    <source>
        <dbReference type="ARBA" id="ARBA00008668"/>
    </source>
</evidence>
<evidence type="ECO:0000256" key="6">
    <source>
        <dbReference type="ARBA" id="ARBA00022963"/>
    </source>
</evidence>
<dbReference type="GO" id="GO:0016788">
    <property type="term" value="F:hydrolase activity, acting on ester bonds"/>
    <property type="evidence" value="ECO:0007669"/>
    <property type="project" value="InterPro"/>
</dbReference>